<dbReference type="Pfam" id="PF24481">
    <property type="entry name" value="CT398_CC"/>
    <property type="match status" value="1"/>
</dbReference>
<dbReference type="GeneID" id="80451645"/>
<gene>
    <name evidence="3" type="ORF">AUMI_14590</name>
</gene>
<dbReference type="Proteomes" id="UP000243847">
    <property type="component" value="Chromosome sequence1"/>
</dbReference>
<evidence type="ECO:0000259" key="2">
    <source>
        <dbReference type="Pfam" id="PF24481"/>
    </source>
</evidence>
<evidence type="ECO:0000313" key="4">
    <source>
        <dbReference type="Proteomes" id="UP000243847"/>
    </source>
</evidence>
<protein>
    <recommendedName>
        <fullName evidence="2">CT398-like coiled coil hairpin domain-containing protein</fullName>
    </recommendedName>
</protein>
<dbReference type="EMBL" id="AP017457">
    <property type="protein sequence ID" value="BAU99001.1"/>
    <property type="molecule type" value="Genomic_DNA"/>
</dbReference>
<dbReference type="Gene3D" id="1.10.287.1490">
    <property type="match status" value="1"/>
</dbReference>
<dbReference type="AlphaFoldDB" id="A0A173LWW9"/>
<keyword evidence="1" id="KW-0175">Coiled coil</keyword>
<dbReference type="KEGG" id="amin:AUMI_14590"/>
<organism evidence="3 4">
    <name type="scientific">Aurantimicrobium minutum</name>
    <dbReference type="NCBI Taxonomy" id="708131"/>
    <lineage>
        <taxon>Bacteria</taxon>
        <taxon>Bacillati</taxon>
        <taxon>Actinomycetota</taxon>
        <taxon>Actinomycetes</taxon>
        <taxon>Micrococcales</taxon>
        <taxon>Microbacteriaceae</taxon>
        <taxon>Aurantimicrobium</taxon>
    </lineage>
</organism>
<dbReference type="OrthoDB" id="9784388at2"/>
<dbReference type="RefSeq" id="WP_096380887.1">
    <property type="nucleotide sequence ID" value="NZ_AP017457.1"/>
</dbReference>
<dbReference type="InterPro" id="IPR056003">
    <property type="entry name" value="CT398_CC_hairpin"/>
</dbReference>
<accession>A0A173LWW9</accession>
<feature type="coiled-coil region" evidence="1">
    <location>
        <begin position="30"/>
        <end position="157"/>
    </location>
</feature>
<feature type="domain" description="CT398-like coiled coil hairpin" evidence="2">
    <location>
        <begin position="14"/>
        <end position="192"/>
    </location>
</feature>
<evidence type="ECO:0000256" key="1">
    <source>
        <dbReference type="SAM" id="Coils"/>
    </source>
</evidence>
<name>A0A173LWW9_9MICO</name>
<proteinExistence type="predicted"/>
<sequence>MKASPEDQLALLTLQEQDNRIAQLTHARAHIAEQKELAELQTRLREFSQQLIAAQGVLDDAKVELSRIEDDVRVVDERIAKDKQRESGAASAKEVQALEAELASLATRKSNLEDAELVVMQNVEDAEAEVASVIAQRDALDAQRSELAAAIASKEAEYDREIAQVSSERAALAQSLPADLIELYERQRARYGIGAALLTRRVTGGSGVELTSTDLDAIRAAAPDDVVICPDSSCILVRTNESGL</sequence>
<reference evidence="3 4" key="1">
    <citation type="journal article" date="2016" name="Genome Announc.">
        <title>Complete Genome Sequence of Aurantimicrobium minutum Type Strain KNCT, a Planktonic Ultramicrobacterium Isolated from River Water.</title>
        <authorList>
            <person name="Nakai R."/>
            <person name="Fujisawa T."/>
            <person name="Nakamura Y."/>
            <person name="Nishide H."/>
            <person name="Uchiyama I."/>
            <person name="Baba T."/>
            <person name="Toyoda A."/>
            <person name="Fujiyama A."/>
            <person name="Naganuma T."/>
            <person name="Niki H."/>
        </authorList>
    </citation>
    <scope>NUCLEOTIDE SEQUENCE [LARGE SCALE GENOMIC DNA]</scope>
    <source>
        <strain evidence="3 4">KNC</strain>
    </source>
</reference>
<evidence type="ECO:0000313" key="3">
    <source>
        <dbReference type="EMBL" id="BAU99001.1"/>
    </source>
</evidence>